<dbReference type="Proteomes" id="UP001499924">
    <property type="component" value="Unassembled WGS sequence"/>
</dbReference>
<evidence type="ECO:0000313" key="1">
    <source>
        <dbReference type="EMBL" id="GAA3180857.1"/>
    </source>
</evidence>
<proteinExistence type="predicted"/>
<organism evidence="1 2">
    <name type="scientific">Blastococcus jejuensis</name>
    <dbReference type="NCBI Taxonomy" id="351224"/>
    <lineage>
        <taxon>Bacteria</taxon>
        <taxon>Bacillati</taxon>
        <taxon>Actinomycetota</taxon>
        <taxon>Actinomycetes</taxon>
        <taxon>Geodermatophilales</taxon>
        <taxon>Geodermatophilaceae</taxon>
        <taxon>Blastococcus</taxon>
    </lineage>
</organism>
<name>A0ABP6PJX4_9ACTN</name>
<evidence type="ECO:0000313" key="2">
    <source>
        <dbReference type="Proteomes" id="UP001499924"/>
    </source>
</evidence>
<gene>
    <name evidence="1" type="ORF">GCM10010531_38760</name>
</gene>
<comment type="caution">
    <text evidence="1">The sequence shown here is derived from an EMBL/GenBank/DDBJ whole genome shotgun (WGS) entry which is preliminary data.</text>
</comment>
<accession>A0ABP6PJX4</accession>
<keyword evidence="2" id="KW-1185">Reference proteome</keyword>
<sequence>MLVGGFTSEQSYWVIQPVLAAGLALDEVRDHLFHLAFDAIVSEGRSTVAAVASLVGEQPTHLRAAWVEVVDRMITLHATT</sequence>
<dbReference type="EMBL" id="BAAAVV010000013">
    <property type="protein sequence ID" value="GAA3180857.1"/>
    <property type="molecule type" value="Genomic_DNA"/>
</dbReference>
<reference evidence="2" key="1">
    <citation type="journal article" date="2019" name="Int. J. Syst. Evol. Microbiol.">
        <title>The Global Catalogue of Microorganisms (GCM) 10K type strain sequencing project: providing services to taxonomists for standard genome sequencing and annotation.</title>
        <authorList>
            <consortium name="The Broad Institute Genomics Platform"/>
            <consortium name="The Broad Institute Genome Sequencing Center for Infectious Disease"/>
            <person name="Wu L."/>
            <person name="Ma J."/>
        </authorList>
    </citation>
    <scope>NUCLEOTIDE SEQUENCE [LARGE SCALE GENOMIC DNA]</scope>
    <source>
        <strain evidence="2">JCM 15614</strain>
    </source>
</reference>
<protein>
    <submittedName>
        <fullName evidence="1">Uncharacterized protein</fullName>
    </submittedName>
</protein>